<dbReference type="AlphaFoldDB" id="A0A8S0S1X2"/>
<keyword evidence="2" id="KW-1185">Reference proteome</keyword>
<evidence type="ECO:0000313" key="1">
    <source>
        <dbReference type="EMBL" id="CAA2985698.1"/>
    </source>
</evidence>
<dbReference type="PANTHER" id="PTHR43390:SF1">
    <property type="entry name" value="CHLOROPLAST PROCESSING PEPTIDASE"/>
    <property type="match status" value="1"/>
</dbReference>
<dbReference type="Gramene" id="OE9A097072T1">
    <property type="protein sequence ID" value="OE9A097072C1"/>
    <property type="gene ID" value="OE9A097072"/>
</dbReference>
<dbReference type="GO" id="GO:0004252">
    <property type="term" value="F:serine-type endopeptidase activity"/>
    <property type="evidence" value="ECO:0007669"/>
    <property type="project" value="TreeGrafter"/>
</dbReference>
<dbReference type="EMBL" id="CACTIH010003823">
    <property type="protein sequence ID" value="CAA2985698.1"/>
    <property type="molecule type" value="Genomic_DNA"/>
</dbReference>
<comment type="caution">
    <text evidence="1">The sequence shown here is derived from an EMBL/GenBank/DDBJ whole genome shotgun (WGS) entry which is preliminary data.</text>
</comment>
<dbReference type="Proteomes" id="UP000594638">
    <property type="component" value="Unassembled WGS sequence"/>
</dbReference>
<dbReference type="SUPFAM" id="SSF51306">
    <property type="entry name" value="LexA/Signal peptidase"/>
    <property type="match status" value="1"/>
</dbReference>
<dbReference type="GO" id="GO:0006465">
    <property type="term" value="P:signal peptide processing"/>
    <property type="evidence" value="ECO:0007669"/>
    <property type="project" value="TreeGrafter"/>
</dbReference>
<dbReference type="GO" id="GO:0010027">
    <property type="term" value="P:thylakoid membrane organization"/>
    <property type="evidence" value="ECO:0007669"/>
    <property type="project" value="TreeGrafter"/>
</dbReference>
<accession>A0A8S0S1X2</accession>
<name>A0A8S0S1X2_OLEEU</name>
<proteinExistence type="predicted"/>
<evidence type="ECO:0000313" key="2">
    <source>
        <dbReference type="Proteomes" id="UP000594638"/>
    </source>
</evidence>
<dbReference type="OrthoDB" id="308440at2759"/>
<dbReference type="GO" id="GO:0009535">
    <property type="term" value="C:chloroplast thylakoid membrane"/>
    <property type="evidence" value="ECO:0007669"/>
    <property type="project" value="TreeGrafter"/>
</dbReference>
<protein>
    <submittedName>
        <fullName evidence="1">Chloroplast processing peptidase-like isoform X2</fullName>
    </submittedName>
</protein>
<dbReference type="PANTHER" id="PTHR43390">
    <property type="entry name" value="SIGNAL PEPTIDASE I"/>
    <property type="match status" value="1"/>
</dbReference>
<gene>
    <name evidence="1" type="ORF">OLEA9_A097072</name>
</gene>
<dbReference type="InterPro" id="IPR000223">
    <property type="entry name" value="Pept_S26A_signal_pept_1"/>
</dbReference>
<sequence length="165" mass="18693">MVSNDGFGGVNEFTRTISLSRKTPQPTDMWEDEFDVKKIKLWAFKTSVFYYFKKPCPNDIVIFKSPPVLQEVGYTDGDLFIKRIVAKEGDIVEQVRALRASVAEGRGFLWSCGLCSAVCGWQTYKLQRRAAKPAVEAEARRRAKANKIRGGLTVTHRTVSLWRGE</sequence>
<organism evidence="1 2">
    <name type="scientific">Olea europaea subsp. europaea</name>
    <dbReference type="NCBI Taxonomy" id="158383"/>
    <lineage>
        <taxon>Eukaryota</taxon>
        <taxon>Viridiplantae</taxon>
        <taxon>Streptophyta</taxon>
        <taxon>Embryophyta</taxon>
        <taxon>Tracheophyta</taxon>
        <taxon>Spermatophyta</taxon>
        <taxon>Magnoliopsida</taxon>
        <taxon>eudicotyledons</taxon>
        <taxon>Gunneridae</taxon>
        <taxon>Pentapetalae</taxon>
        <taxon>asterids</taxon>
        <taxon>lamiids</taxon>
        <taxon>Lamiales</taxon>
        <taxon>Oleaceae</taxon>
        <taxon>Oleeae</taxon>
        <taxon>Olea</taxon>
    </lineage>
</organism>
<reference evidence="1 2" key="1">
    <citation type="submission" date="2019-12" db="EMBL/GenBank/DDBJ databases">
        <authorList>
            <person name="Alioto T."/>
            <person name="Alioto T."/>
            <person name="Gomez Garrido J."/>
        </authorList>
    </citation>
    <scope>NUCLEOTIDE SEQUENCE [LARGE SCALE GENOMIC DNA]</scope>
</reference>
<dbReference type="InterPro" id="IPR036286">
    <property type="entry name" value="LexA/Signal_pep-like_sf"/>
</dbReference>